<evidence type="ECO:0000256" key="5">
    <source>
        <dbReference type="ARBA" id="ARBA00023163"/>
    </source>
</evidence>
<organism evidence="9 10">
    <name type="scientific">Halolamina pelagica</name>
    <dbReference type="NCBI Taxonomy" id="699431"/>
    <lineage>
        <taxon>Archaea</taxon>
        <taxon>Methanobacteriati</taxon>
        <taxon>Methanobacteriota</taxon>
        <taxon>Stenosarchaea group</taxon>
        <taxon>Halobacteria</taxon>
        <taxon>Halobacteriales</taxon>
        <taxon>Haloferacaceae</taxon>
    </lineage>
</organism>
<dbReference type="NCBIfam" id="TIGR01952">
    <property type="entry name" value="nusA_arch"/>
    <property type="match status" value="1"/>
</dbReference>
<reference evidence="10" key="1">
    <citation type="submission" date="2013-11" db="EMBL/GenBank/DDBJ databases">
        <authorList>
            <person name="Hoang H.T."/>
            <person name="Killian M.L."/>
            <person name="Madson D.M."/>
            <person name="Arruda P.H.E."/>
            <person name="Sun D."/>
            <person name="Schwartz K.J."/>
            <person name="Yoon K."/>
        </authorList>
    </citation>
    <scope>NUCLEOTIDE SEQUENCE [LARGE SCALE GENOMIC DNA]</scope>
    <source>
        <strain evidence="10">CDK2</strain>
    </source>
</reference>
<comment type="caution">
    <text evidence="9">The sequence shown here is derived from an EMBL/GenBank/DDBJ whole genome shotgun (WGS) entry which is preliminary data.</text>
</comment>
<dbReference type="InterPro" id="IPR009019">
    <property type="entry name" value="KH_sf_prok-type"/>
</dbReference>
<keyword evidence="3 7" id="KW-0694">RNA-binding</keyword>
<dbReference type="InterPro" id="IPR058582">
    <property type="entry name" value="KH_NusA_2nd"/>
</dbReference>
<dbReference type="HAMAP" id="MF_00945_A">
    <property type="entry name" value="NusA_A"/>
    <property type="match status" value="1"/>
</dbReference>
<dbReference type="GO" id="GO:0005829">
    <property type="term" value="C:cytosol"/>
    <property type="evidence" value="ECO:0007669"/>
    <property type="project" value="TreeGrafter"/>
</dbReference>
<comment type="subcellular location">
    <subcellularLocation>
        <location evidence="6">Cytoplasm</location>
    </subcellularLocation>
</comment>
<dbReference type="STRING" id="699431.SY89_01067"/>
<gene>
    <name evidence="6" type="primary">nusA</name>
    <name evidence="9" type="ORF">SY89_01067</name>
</gene>
<name>A0A0N8HZS7_9EURY</name>
<dbReference type="InterPro" id="IPR004087">
    <property type="entry name" value="KH_dom"/>
</dbReference>
<comment type="function">
    <text evidence="6">Participates in transcription termination.</text>
</comment>
<dbReference type="InterPro" id="IPR030842">
    <property type="entry name" value="TF_NusA_bacterial"/>
</dbReference>
<dbReference type="Pfam" id="PF26594">
    <property type="entry name" value="KH_NusA_2nd"/>
    <property type="match status" value="1"/>
</dbReference>
<keyword evidence="4 6" id="KW-0805">Transcription regulation</keyword>
<feature type="domain" description="K Homology" evidence="8">
    <location>
        <begin position="30"/>
        <end position="133"/>
    </location>
</feature>
<evidence type="ECO:0000256" key="2">
    <source>
        <dbReference type="ARBA" id="ARBA00022490"/>
    </source>
</evidence>
<sequence>MTLTLSDEARQYIGAFDEVTGVAPVDCLVDEDRAVFLIPAGEMGAAIGPNGQTVDAVEAELGMRVDLVENADEPAAFVANCLAPAAVRNVTLSTQGGSTVAYVEVAQADRGVAIGADGESIETARRLAARHFDIDDVQLA</sequence>
<dbReference type="GO" id="GO:0006353">
    <property type="term" value="P:DNA-templated transcription termination"/>
    <property type="evidence" value="ECO:0007669"/>
    <property type="project" value="UniProtKB-UniRule"/>
</dbReference>
<keyword evidence="2 6" id="KW-0963">Cytoplasm</keyword>
<dbReference type="PANTHER" id="PTHR22648">
    <property type="entry name" value="TRANSCRIPTION TERMINATION FACTOR NUSA"/>
    <property type="match status" value="1"/>
</dbReference>
<evidence type="ECO:0000313" key="10">
    <source>
        <dbReference type="Proteomes" id="UP000050535"/>
    </source>
</evidence>
<dbReference type="InterPro" id="IPR004044">
    <property type="entry name" value="KH_dom_type_2"/>
</dbReference>
<dbReference type="RefSeq" id="WP_054583349.1">
    <property type="nucleotide sequence ID" value="NZ_LGUC01000001.1"/>
</dbReference>
<dbReference type="InterPro" id="IPR015946">
    <property type="entry name" value="KH_dom-like_a/b"/>
</dbReference>
<evidence type="ECO:0000256" key="1">
    <source>
        <dbReference type="ARBA" id="ARBA00022472"/>
    </source>
</evidence>
<evidence type="ECO:0000256" key="3">
    <source>
        <dbReference type="ARBA" id="ARBA00022884"/>
    </source>
</evidence>
<dbReference type="PANTHER" id="PTHR22648:SF0">
    <property type="entry name" value="TRANSCRIPTION TERMINATION_ANTITERMINATION PROTEIN NUSA"/>
    <property type="match status" value="1"/>
</dbReference>
<dbReference type="SMART" id="SM00322">
    <property type="entry name" value="KH"/>
    <property type="match status" value="1"/>
</dbReference>
<keyword evidence="10" id="KW-1185">Reference proteome</keyword>
<dbReference type="CDD" id="cd22531">
    <property type="entry name" value="KH-II_NusA_arch_rpt2"/>
    <property type="match status" value="1"/>
</dbReference>
<dbReference type="PROSITE" id="PS50084">
    <property type="entry name" value="KH_TYPE_1"/>
    <property type="match status" value="1"/>
</dbReference>
<evidence type="ECO:0000256" key="7">
    <source>
        <dbReference type="PROSITE-ProRule" id="PRU00117"/>
    </source>
</evidence>
<dbReference type="Pfam" id="PF07650">
    <property type="entry name" value="KH_2"/>
    <property type="match status" value="1"/>
</dbReference>
<comment type="similarity">
    <text evidence="6">Belongs to the NusA family.</text>
</comment>
<dbReference type="EMBL" id="LGUC01000001">
    <property type="protein sequence ID" value="KPN30339.1"/>
    <property type="molecule type" value="Genomic_DNA"/>
</dbReference>
<evidence type="ECO:0000256" key="4">
    <source>
        <dbReference type="ARBA" id="ARBA00023015"/>
    </source>
</evidence>
<dbReference type="InterPro" id="IPR010212">
    <property type="entry name" value="NusA_arc"/>
</dbReference>
<keyword evidence="1 6" id="KW-0806">Transcription termination</keyword>
<accession>A0A0N8HZS7</accession>
<evidence type="ECO:0000259" key="8">
    <source>
        <dbReference type="SMART" id="SM00322"/>
    </source>
</evidence>
<dbReference type="AlphaFoldDB" id="A0A0N8HZS7"/>
<dbReference type="Proteomes" id="UP000050535">
    <property type="component" value="Unassembled WGS sequence"/>
</dbReference>
<dbReference type="SUPFAM" id="SSF54814">
    <property type="entry name" value="Prokaryotic type KH domain (KH-domain type II)"/>
    <property type="match status" value="2"/>
</dbReference>
<dbReference type="Gene3D" id="3.30.300.20">
    <property type="match status" value="2"/>
</dbReference>
<keyword evidence="5 6" id="KW-0804">Transcription</keyword>
<dbReference type="GO" id="GO:0003746">
    <property type="term" value="F:translation elongation factor activity"/>
    <property type="evidence" value="ECO:0007669"/>
    <property type="project" value="UniProtKB-KW"/>
</dbReference>
<proteinExistence type="inferred from homology"/>
<dbReference type="GO" id="GO:0003723">
    <property type="term" value="F:RNA binding"/>
    <property type="evidence" value="ECO:0007669"/>
    <property type="project" value="UniProtKB-UniRule"/>
</dbReference>
<keyword evidence="9" id="KW-0648">Protein biosynthesis</keyword>
<dbReference type="OrthoDB" id="4116at2157"/>
<evidence type="ECO:0000256" key="6">
    <source>
        <dbReference type="HAMAP-Rule" id="MF_00945"/>
    </source>
</evidence>
<dbReference type="GO" id="GO:0031564">
    <property type="term" value="P:transcription antitermination"/>
    <property type="evidence" value="ECO:0007669"/>
    <property type="project" value="InterPro"/>
</dbReference>
<protein>
    <recommendedName>
        <fullName evidence="6">Probable transcription termination protein NusA</fullName>
    </recommendedName>
</protein>
<evidence type="ECO:0000313" key="9">
    <source>
        <dbReference type="EMBL" id="KPN30339.1"/>
    </source>
</evidence>
<keyword evidence="9" id="KW-0251">Elongation factor</keyword>